<dbReference type="EMBL" id="FLUB01000020">
    <property type="protein sequence ID" value="SBV68714.1"/>
    <property type="molecule type" value="Genomic_DNA"/>
</dbReference>
<protein>
    <submittedName>
        <fullName evidence="3">Glycosyltransferase, group 1 family protein</fullName>
    </submittedName>
</protein>
<reference evidence="3" key="1">
    <citation type="submission" date="2016-04" db="EMBL/GenBank/DDBJ databases">
        <authorList>
            <person name="Evans L.H."/>
            <person name="Alamgir A."/>
            <person name="Owens N."/>
            <person name="Weber N.D."/>
            <person name="Virtaneva K."/>
            <person name="Barbian K."/>
            <person name="Babar A."/>
            <person name="Rosenke K."/>
        </authorList>
    </citation>
    <scope>NUCLEOTIDE SEQUENCE</scope>
    <source>
        <strain evidence="2">86-2</strain>
        <strain evidence="3">92-3</strain>
    </source>
</reference>
<accession>A0A212IPF8</accession>
<gene>
    <name evidence="2" type="ORF">KL86CIT2_390074</name>
    <name evidence="3" type="ORF">KM92CIT3_81042</name>
</gene>
<sequence>MSNKISFVISDVTSKGGTERMTTLLSTLLSELDDSIQVEIFSLNNELKIPFYSLPDNVIVKCGSGKKYYDLCKYIVFCKKNNIKLIVVSMGRLSFECAFLARFLFFKNIYLYEHVGLLSFNKLIVLLKLSSFFLAKKVIVLTSNDFCLLTNGYKLKNVVHIPNINPFSMKNIKITEYCSRPNIAIAIGRYTAQKNFQALISIWKKANLSGWCLYIIGDGEERNDLEKKIGEDSTIKLLSSTYDISHYYNLAKLYLMTSNYEGLPMVLIESQSFGIPVIAYDCPTGPAEIVRNGITGSLIELHNVERFVEELKSFTSNENKLKILSENSLNNSRLFDVKVVIKKWCSLLQLSENYEK</sequence>
<evidence type="ECO:0000313" key="3">
    <source>
        <dbReference type="EMBL" id="SBV68714.1"/>
    </source>
</evidence>
<dbReference type="PANTHER" id="PTHR12526:SF630">
    <property type="entry name" value="GLYCOSYLTRANSFERASE"/>
    <property type="match status" value="1"/>
</dbReference>
<evidence type="ECO:0000313" key="2">
    <source>
        <dbReference type="EMBL" id="SBV64680.1"/>
    </source>
</evidence>
<evidence type="ECO:0000259" key="1">
    <source>
        <dbReference type="Pfam" id="PF00534"/>
    </source>
</evidence>
<feature type="domain" description="Glycosyl transferase family 1" evidence="1">
    <location>
        <begin position="179"/>
        <end position="328"/>
    </location>
</feature>
<dbReference type="Pfam" id="PF00534">
    <property type="entry name" value="Glycos_transf_1"/>
    <property type="match status" value="1"/>
</dbReference>
<dbReference type="Gene3D" id="3.40.50.2000">
    <property type="entry name" value="Glycogen Phosphorylase B"/>
    <property type="match status" value="2"/>
</dbReference>
<dbReference type="GO" id="GO:1901135">
    <property type="term" value="P:carbohydrate derivative metabolic process"/>
    <property type="evidence" value="ECO:0007669"/>
    <property type="project" value="UniProtKB-ARBA"/>
</dbReference>
<dbReference type="RefSeq" id="WP_046670023.1">
    <property type="nucleotide sequence ID" value="NZ_LT598671.1"/>
</dbReference>
<organism evidence="3">
    <name type="scientific">uncultured Citrobacter sp</name>
    <dbReference type="NCBI Taxonomy" id="200446"/>
    <lineage>
        <taxon>Bacteria</taxon>
        <taxon>Pseudomonadati</taxon>
        <taxon>Pseudomonadota</taxon>
        <taxon>Gammaproteobacteria</taxon>
        <taxon>Enterobacterales</taxon>
        <taxon>Enterobacteriaceae</taxon>
        <taxon>Citrobacter</taxon>
        <taxon>environmental samples</taxon>
    </lineage>
</organism>
<name>A0A212IPF8_9ENTR</name>
<keyword evidence="3" id="KW-0808">Transferase</keyword>
<dbReference type="SUPFAM" id="SSF53756">
    <property type="entry name" value="UDP-Glycosyltransferase/glycogen phosphorylase"/>
    <property type="match status" value="1"/>
</dbReference>
<dbReference type="EMBL" id="FLUA01000037">
    <property type="protein sequence ID" value="SBV64680.1"/>
    <property type="molecule type" value="Genomic_DNA"/>
</dbReference>
<dbReference type="GO" id="GO:0016757">
    <property type="term" value="F:glycosyltransferase activity"/>
    <property type="evidence" value="ECO:0007669"/>
    <property type="project" value="InterPro"/>
</dbReference>
<dbReference type="PANTHER" id="PTHR12526">
    <property type="entry name" value="GLYCOSYLTRANSFERASE"/>
    <property type="match status" value="1"/>
</dbReference>
<dbReference type="InterPro" id="IPR001296">
    <property type="entry name" value="Glyco_trans_1"/>
</dbReference>
<proteinExistence type="predicted"/>
<dbReference type="AlphaFoldDB" id="A0A212IPF8"/>